<sequence length="76" mass="8699">MVLTDWIYKCYFAGELKEAVSETELDMEELEKMVKVGLWCVHIEAVRRPSMKSVIMMLKGTVVTEAPHPPHSHVNV</sequence>
<dbReference type="InterPro" id="IPR051343">
    <property type="entry name" value="G-type_lectin_kinases/EP1-like"/>
</dbReference>
<dbReference type="EMBL" id="CM017321">
    <property type="protein sequence ID" value="KAE7998289.1"/>
    <property type="molecule type" value="Genomic_DNA"/>
</dbReference>
<keyword evidence="1" id="KW-0732">Signal</keyword>
<dbReference type="Gene3D" id="1.10.510.10">
    <property type="entry name" value="Transferase(Phosphotransferase) domain 1"/>
    <property type="match status" value="1"/>
</dbReference>
<reference evidence="2 3" key="1">
    <citation type="submission" date="2019-06" db="EMBL/GenBank/DDBJ databases">
        <title>A chromosomal-level reference genome of Carpinus fangiana (Coryloideae, Betulaceae).</title>
        <authorList>
            <person name="Yang X."/>
            <person name="Wang Z."/>
            <person name="Zhang L."/>
            <person name="Hao G."/>
            <person name="Liu J."/>
            <person name="Yang Y."/>
        </authorList>
    </citation>
    <scope>NUCLEOTIDE SEQUENCE [LARGE SCALE GENOMIC DNA]</scope>
    <source>
        <strain evidence="2">Cfa_2016G</strain>
        <tissue evidence="2">Leaf</tissue>
    </source>
</reference>
<dbReference type="AlphaFoldDB" id="A0A5N6QI16"/>
<evidence type="ECO:0000313" key="2">
    <source>
        <dbReference type="EMBL" id="KAE7998289.1"/>
    </source>
</evidence>
<organism evidence="2 3">
    <name type="scientific">Carpinus fangiana</name>
    <dbReference type="NCBI Taxonomy" id="176857"/>
    <lineage>
        <taxon>Eukaryota</taxon>
        <taxon>Viridiplantae</taxon>
        <taxon>Streptophyta</taxon>
        <taxon>Embryophyta</taxon>
        <taxon>Tracheophyta</taxon>
        <taxon>Spermatophyta</taxon>
        <taxon>Magnoliopsida</taxon>
        <taxon>eudicotyledons</taxon>
        <taxon>Gunneridae</taxon>
        <taxon>Pentapetalae</taxon>
        <taxon>rosids</taxon>
        <taxon>fabids</taxon>
        <taxon>Fagales</taxon>
        <taxon>Betulaceae</taxon>
        <taxon>Carpinus</taxon>
    </lineage>
</organism>
<gene>
    <name evidence="2" type="ORF">FH972_002848</name>
</gene>
<name>A0A5N6QI16_9ROSI</name>
<evidence type="ECO:0008006" key="4">
    <source>
        <dbReference type="Google" id="ProtNLM"/>
    </source>
</evidence>
<dbReference type="PANTHER" id="PTHR47976">
    <property type="entry name" value="G-TYPE LECTIN S-RECEPTOR-LIKE SERINE/THREONINE-PROTEIN KINASE SD2-5"/>
    <property type="match status" value="1"/>
</dbReference>
<evidence type="ECO:0000313" key="3">
    <source>
        <dbReference type="Proteomes" id="UP000327013"/>
    </source>
</evidence>
<accession>A0A5N6QI16</accession>
<proteinExistence type="predicted"/>
<dbReference type="OrthoDB" id="1668230at2759"/>
<keyword evidence="3" id="KW-1185">Reference proteome</keyword>
<dbReference type="Proteomes" id="UP000327013">
    <property type="component" value="Chromosome 1"/>
</dbReference>
<evidence type="ECO:0000256" key="1">
    <source>
        <dbReference type="ARBA" id="ARBA00022729"/>
    </source>
</evidence>
<protein>
    <recommendedName>
        <fullName evidence="4">Serine-threonine/tyrosine-protein kinase catalytic domain-containing protein</fullName>
    </recommendedName>
</protein>
<dbReference type="PANTHER" id="PTHR47976:SF27">
    <property type="entry name" value="RECEPTOR-LIKE SERINE_THREONINE-PROTEIN KINASE"/>
    <property type="match status" value="1"/>
</dbReference>